<keyword evidence="3 7" id="KW-0812">Transmembrane</keyword>
<dbReference type="PATRIC" id="fig|1411148.3.peg.1583"/>
<evidence type="ECO:0000256" key="7">
    <source>
        <dbReference type="SAM" id="Phobius"/>
    </source>
</evidence>
<evidence type="ECO:0000259" key="8">
    <source>
        <dbReference type="Pfam" id="PF02687"/>
    </source>
</evidence>
<dbReference type="InterPro" id="IPR003838">
    <property type="entry name" value="ABC3_permease_C"/>
</dbReference>
<feature type="domain" description="MacB-like periplasmic core" evidence="9">
    <location>
        <begin position="21"/>
        <end position="239"/>
    </location>
</feature>
<dbReference type="GO" id="GO:0005886">
    <property type="term" value="C:plasma membrane"/>
    <property type="evidence" value="ECO:0007669"/>
    <property type="project" value="UniProtKB-SubCell"/>
</dbReference>
<evidence type="ECO:0000313" key="10">
    <source>
        <dbReference type="EMBL" id="ETK01393.1"/>
    </source>
</evidence>
<evidence type="ECO:0000259" key="9">
    <source>
        <dbReference type="Pfam" id="PF12704"/>
    </source>
</evidence>
<evidence type="ECO:0000256" key="3">
    <source>
        <dbReference type="ARBA" id="ARBA00022692"/>
    </source>
</evidence>
<protein>
    <submittedName>
        <fullName evidence="10">Multidrug ABC transporter substrate-binding protein</fullName>
    </submittedName>
</protein>
<comment type="similarity">
    <text evidence="6">Belongs to the ABC-4 integral membrane protein family.</text>
</comment>
<evidence type="ECO:0000313" key="11">
    <source>
        <dbReference type="Proteomes" id="UP000018837"/>
    </source>
</evidence>
<name>W2C2W1_9BACT</name>
<feature type="transmembrane region" description="Helical" evidence="7">
    <location>
        <begin position="324"/>
        <end position="350"/>
    </location>
</feature>
<evidence type="ECO:0000256" key="5">
    <source>
        <dbReference type="ARBA" id="ARBA00023136"/>
    </source>
</evidence>
<evidence type="ECO:0000256" key="1">
    <source>
        <dbReference type="ARBA" id="ARBA00004651"/>
    </source>
</evidence>
<keyword evidence="2" id="KW-1003">Cell membrane</keyword>
<sequence length="421" mass="47011">MFDFDDIREILSTMRKNRLRTFLTGFSVAWGIFILIILLAAGNGLRNGVMYNFSNFSANRVEVWPNYTTKPWQGIRENRRLTFRNADVEHLGTDFPEVEYYSGRIDHSDTLAYNKEYVNGNLSGVAPDFASIDFIIPTRGRFINEIDMQQCRKAIVLSPRMAEVLFHEEDPIGRYVRIGHMMFQVVGVYRDKEMNNNKPAYIPFTTAQRLFRSGMEVDDLIFTVRGIKSEEENTAFEQRFRTAMALRHHFDPSDTGALGMWNTGDDFRMFDLILGGLMMFIWIVGISTLMAGIVGVSNIMLVTVRERTREFGIRKAIGAGPASILRLIIVESILVTTLFGYVGMVAGIGVTELIDYGMTMAGMNADTGGGPGNLSIFRHPTVSLGIATSATVLLIIAGVAAGYFPARKAVSIPAVEAMRSE</sequence>
<keyword evidence="5 7" id="KW-0472">Membrane</keyword>
<dbReference type="PANTHER" id="PTHR30572:SF4">
    <property type="entry name" value="ABC TRANSPORTER PERMEASE YTRF"/>
    <property type="match status" value="1"/>
</dbReference>
<organism evidence="10 11">
    <name type="scientific">Tannerella sp. oral taxon BU063 isolate Cell 2</name>
    <dbReference type="NCBI Taxonomy" id="1411148"/>
    <lineage>
        <taxon>Bacteria</taxon>
        <taxon>Pseudomonadati</taxon>
        <taxon>Bacteroidota</taxon>
        <taxon>Bacteroidia</taxon>
        <taxon>Bacteroidales</taxon>
        <taxon>Tannerellaceae</taxon>
        <taxon>Tannerella</taxon>
    </lineage>
</organism>
<dbReference type="GO" id="GO:0022857">
    <property type="term" value="F:transmembrane transporter activity"/>
    <property type="evidence" value="ECO:0007669"/>
    <property type="project" value="TreeGrafter"/>
</dbReference>
<dbReference type="InterPro" id="IPR050250">
    <property type="entry name" value="Macrolide_Exporter_MacB"/>
</dbReference>
<dbReference type="Pfam" id="PF12704">
    <property type="entry name" value="MacB_PCD"/>
    <property type="match status" value="1"/>
</dbReference>
<comment type="caution">
    <text evidence="10">The sequence shown here is derived from an EMBL/GenBank/DDBJ whole genome shotgun (WGS) entry which is preliminary data.</text>
</comment>
<comment type="subcellular location">
    <subcellularLocation>
        <location evidence="1">Cell membrane</location>
        <topology evidence="1">Multi-pass membrane protein</topology>
    </subcellularLocation>
</comment>
<dbReference type="PANTHER" id="PTHR30572">
    <property type="entry name" value="MEMBRANE COMPONENT OF TRANSPORTER-RELATED"/>
    <property type="match status" value="1"/>
</dbReference>
<dbReference type="EMBL" id="AYUF01000482">
    <property type="protein sequence ID" value="ETK01393.1"/>
    <property type="molecule type" value="Genomic_DNA"/>
</dbReference>
<feature type="transmembrane region" description="Helical" evidence="7">
    <location>
        <begin position="272"/>
        <end position="303"/>
    </location>
</feature>
<keyword evidence="4 7" id="KW-1133">Transmembrane helix</keyword>
<dbReference type="Proteomes" id="UP000018837">
    <property type="component" value="Unassembled WGS sequence"/>
</dbReference>
<evidence type="ECO:0000256" key="6">
    <source>
        <dbReference type="ARBA" id="ARBA00038076"/>
    </source>
</evidence>
<dbReference type="InterPro" id="IPR025857">
    <property type="entry name" value="MacB_PCD"/>
</dbReference>
<feature type="transmembrane region" description="Helical" evidence="7">
    <location>
        <begin position="382"/>
        <end position="404"/>
    </location>
</feature>
<dbReference type="Pfam" id="PF02687">
    <property type="entry name" value="FtsX"/>
    <property type="match status" value="1"/>
</dbReference>
<evidence type="ECO:0000256" key="4">
    <source>
        <dbReference type="ARBA" id="ARBA00022989"/>
    </source>
</evidence>
<feature type="transmembrane region" description="Helical" evidence="7">
    <location>
        <begin position="21"/>
        <end position="42"/>
    </location>
</feature>
<proteinExistence type="inferred from homology"/>
<gene>
    <name evidence="10" type="ORF">N425_09905</name>
</gene>
<reference evidence="10 11" key="1">
    <citation type="submission" date="2013-11" db="EMBL/GenBank/DDBJ databases">
        <title>Single cell genomics of uncultured Tannerella BU063 (oral taxon 286).</title>
        <authorList>
            <person name="Beall C.J."/>
            <person name="Campbell A.G."/>
            <person name="Griffen A.L."/>
            <person name="Podar M."/>
            <person name="Leys E.J."/>
        </authorList>
    </citation>
    <scope>NUCLEOTIDE SEQUENCE [LARGE SCALE GENOMIC DNA]</scope>
    <source>
        <strain evidence="10">Cell 2</strain>
    </source>
</reference>
<accession>W2C2W1</accession>
<dbReference type="AlphaFoldDB" id="W2C2W1"/>
<evidence type="ECO:0000256" key="2">
    <source>
        <dbReference type="ARBA" id="ARBA00022475"/>
    </source>
</evidence>
<feature type="domain" description="ABC3 transporter permease C-terminal" evidence="8">
    <location>
        <begin position="283"/>
        <end position="412"/>
    </location>
</feature>